<dbReference type="AlphaFoldDB" id="A0A8X7QEY2"/>
<name>A0A8X7QEY2_BRACI</name>
<accession>A0A8X7QEY2</accession>
<dbReference type="GO" id="GO:0008270">
    <property type="term" value="F:zinc ion binding"/>
    <property type="evidence" value="ECO:0007669"/>
    <property type="project" value="UniProtKB-KW"/>
</dbReference>
<evidence type="ECO:0000313" key="6">
    <source>
        <dbReference type="EMBL" id="KAG2268985.1"/>
    </source>
</evidence>
<evidence type="ECO:0000256" key="4">
    <source>
        <dbReference type="SAM" id="MobiDB-lite"/>
    </source>
</evidence>
<sequence>MSSAGAGTSRGGSQGGGSQGGGSQGGGQADPGRKYGIMVNNNINHWKCIFCNKVLTAGVSWLKQHLVSGHKNAKKCPVCPEHVRAELGNYMAVRAA</sequence>
<dbReference type="PANTHER" id="PTHR46951:SF3">
    <property type="entry name" value="OS01G0547200 PROTEIN"/>
    <property type="match status" value="1"/>
</dbReference>
<feature type="compositionally biased region" description="Gly residues" evidence="4">
    <location>
        <begin position="8"/>
        <end position="29"/>
    </location>
</feature>
<feature type="domain" description="BED-type" evidence="5">
    <location>
        <begin position="44"/>
        <end position="71"/>
    </location>
</feature>
<reference evidence="6 7" key="1">
    <citation type="submission" date="2020-02" db="EMBL/GenBank/DDBJ databases">
        <authorList>
            <person name="Ma Q."/>
            <person name="Huang Y."/>
            <person name="Song X."/>
            <person name="Pei D."/>
        </authorList>
    </citation>
    <scope>NUCLEOTIDE SEQUENCE [LARGE SCALE GENOMIC DNA]</scope>
    <source>
        <strain evidence="6">Sxm20200214</strain>
        <tissue evidence="6">Leaf</tissue>
    </source>
</reference>
<comment type="caution">
    <text evidence="6">The sequence shown here is derived from an EMBL/GenBank/DDBJ whole genome shotgun (WGS) entry which is preliminary data.</text>
</comment>
<dbReference type="OrthoDB" id="1739700at2759"/>
<dbReference type="GO" id="GO:0003677">
    <property type="term" value="F:DNA binding"/>
    <property type="evidence" value="ECO:0007669"/>
    <property type="project" value="InterPro"/>
</dbReference>
<dbReference type="EMBL" id="JAAMPC010000013">
    <property type="protein sequence ID" value="KAG2268985.1"/>
    <property type="molecule type" value="Genomic_DNA"/>
</dbReference>
<evidence type="ECO:0000313" key="7">
    <source>
        <dbReference type="Proteomes" id="UP000886595"/>
    </source>
</evidence>
<keyword evidence="3" id="KW-0862">Zinc</keyword>
<dbReference type="PANTHER" id="PTHR46951">
    <property type="entry name" value="BED-TYPE DOMAIN-CONTAINING PROTEIN"/>
    <property type="match status" value="1"/>
</dbReference>
<feature type="region of interest" description="Disordered" evidence="4">
    <location>
        <begin position="1"/>
        <end position="34"/>
    </location>
</feature>
<keyword evidence="7" id="KW-1185">Reference proteome</keyword>
<dbReference type="InterPro" id="IPR003656">
    <property type="entry name" value="Znf_BED"/>
</dbReference>
<proteinExistence type="predicted"/>
<organism evidence="6 7">
    <name type="scientific">Brassica carinata</name>
    <name type="common">Ethiopian mustard</name>
    <name type="synonym">Abyssinian cabbage</name>
    <dbReference type="NCBI Taxonomy" id="52824"/>
    <lineage>
        <taxon>Eukaryota</taxon>
        <taxon>Viridiplantae</taxon>
        <taxon>Streptophyta</taxon>
        <taxon>Embryophyta</taxon>
        <taxon>Tracheophyta</taxon>
        <taxon>Spermatophyta</taxon>
        <taxon>Magnoliopsida</taxon>
        <taxon>eudicotyledons</taxon>
        <taxon>Gunneridae</taxon>
        <taxon>Pentapetalae</taxon>
        <taxon>rosids</taxon>
        <taxon>malvids</taxon>
        <taxon>Brassicales</taxon>
        <taxon>Brassicaceae</taxon>
        <taxon>Brassiceae</taxon>
        <taxon>Brassica</taxon>
    </lineage>
</organism>
<gene>
    <name evidence="6" type="ORF">Bca52824_063540</name>
</gene>
<evidence type="ECO:0000256" key="3">
    <source>
        <dbReference type="ARBA" id="ARBA00022833"/>
    </source>
</evidence>
<dbReference type="Pfam" id="PF02892">
    <property type="entry name" value="zf-BED"/>
    <property type="match status" value="1"/>
</dbReference>
<evidence type="ECO:0000256" key="1">
    <source>
        <dbReference type="ARBA" id="ARBA00022723"/>
    </source>
</evidence>
<keyword evidence="2" id="KW-0863">Zinc-finger</keyword>
<evidence type="ECO:0000259" key="5">
    <source>
        <dbReference type="Pfam" id="PF02892"/>
    </source>
</evidence>
<dbReference type="Proteomes" id="UP000886595">
    <property type="component" value="Unassembled WGS sequence"/>
</dbReference>
<protein>
    <recommendedName>
        <fullName evidence="5">BED-type domain-containing protein</fullName>
    </recommendedName>
</protein>
<evidence type="ECO:0000256" key="2">
    <source>
        <dbReference type="ARBA" id="ARBA00022771"/>
    </source>
</evidence>
<keyword evidence="1" id="KW-0479">Metal-binding</keyword>